<gene>
    <name evidence="1" type="ORF">BMMGA3_04785</name>
</gene>
<dbReference type="EMBL" id="CP007739">
    <property type="protein sequence ID" value="AIE59389.1"/>
    <property type="molecule type" value="Genomic_DNA"/>
</dbReference>
<keyword evidence="2" id="KW-1185">Reference proteome</keyword>
<evidence type="ECO:0000313" key="2">
    <source>
        <dbReference type="Proteomes" id="UP000027602"/>
    </source>
</evidence>
<name>I3E7V0_BACMM</name>
<protein>
    <recommendedName>
        <fullName evidence="3">NfeD-like C-terminal domain-containing protein</fullName>
    </recommendedName>
</protein>
<organism evidence="1 2">
    <name type="scientific">Bacillus methanolicus (strain MGA3 / ATCC 53907)</name>
    <dbReference type="NCBI Taxonomy" id="796606"/>
    <lineage>
        <taxon>Bacteria</taxon>
        <taxon>Bacillati</taxon>
        <taxon>Bacillota</taxon>
        <taxon>Bacilli</taxon>
        <taxon>Bacillales</taxon>
        <taxon>Bacillaceae</taxon>
        <taxon>Bacillus</taxon>
    </lineage>
</organism>
<sequence>MVVEINGKTRELSKSLFPPEIEIGNVVEIVGNKIIVLKEETEKTS</sequence>
<accession>I3E7V0</accession>
<proteinExistence type="predicted"/>
<evidence type="ECO:0008006" key="3">
    <source>
        <dbReference type="Google" id="ProtNLM"/>
    </source>
</evidence>
<dbReference type="Proteomes" id="UP000027602">
    <property type="component" value="Chromosome"/>
</dbReference>
<evidence type="ECO:0000313" key="1">
    <source>
        <dbReference type="EMBL" id="AIE59389.1"/>
    </source>
</evidence>
<reference evidence="1 2" key="1">
    <citation type="journal article" date="2015" name="BMC Genomics">
        <title>Transcriptome analysis of thermophilic methylotrophic Bacillus methanolicus MGA3 using RNA-sequencing provides detailed insights into its previously uncharted transcriptional landscape.</title>
        <authorList>
            <person name="Irla M."/>
            <person name="Neshat A."/>
            <person name="Brautaset T."/>
            <person name="Ruckert C."/>
            <person name="Kalinowski J."/>
            <person name="Wendisch V.F."/>
        </authorList>
    </citation>
    <scope>NUCLEOTIDE SEQUENCE [LARGE SCALE GENOMIC DNA]</scope>
    <source>
        <strain evidence="2">MGA3 / ATCC 53907</strain>
    </source>
</reference>
<dbReference type="HOGENOM" id="CLU_181623_3_0_9"/>
<dbReference type="AlphaFoldDB" id="I3E7V0"/>
<dbReference type="KEGG" id="bmet:BMMGA3_04785"/>